<evidence type="ECO:0000313" key="1">
    <source>
        <dbReference type="EMBL" id="WOC33505.1"/>
    </source>
</evidence>
<dbReference type="Pfam" id="PF03860">
    <property type="entry name" value="Csp"/>
    <property type="match status" value="1"/>
</dbReference>
<dbReference type="AlphaFoldDB" id="A0AA97DDG8"/>
<dbReference type="KEGG" id="carl:PXC00_06470"/>
<dbReference type="CDD" id="cd08026">
    <property type="entry name" value="DUF326"/>
    <property type="match status" value="1"/>
</dbReference>
<dbReference type="Proteomes" id="UP001300604">
    <property type="component" value="Chromosome"/>
</dbReference>
<keyword evidence="2" id="KW-1185">Reference proteome</keyword>
<dbReference type="InterPro" id="IPR044543">
    <property type="entry name" value="YHJQ-like"/>
</dbReference>
<dbReference type="EMBL" id="CP135996">
    <property type="protein sequence ID" value="WOC33505.1"/>
    <property type="molecule type" value="Genomic_DNA"/>
</dbReference>
<dbReference type="InterPro" id="IPR005560">
    <property type="entry name" value="Csp_YhjQ"/>
</dbReference>
<dbReference type="Gene3D" id="1.20.1270.360">
    <property type="match status" value="1"/>
</dbReference>
<dbReference type="RefSeq" id="WP_275846081.1">
    <property type="nucleotide sequence ID" value="NZ_CP135996.1"/>
</dbReference>
<name>A0AA97DDG8_9FIRM</name>
<organism evidence="1 2">
    <name type="scientific">Caproicibacterium argilliputei</name>
    <dbReference type="NCBI Taxonomy" id="3030016"/>
    <lineage>
        <taxon>Bacteria</taxon>
        <taxon>Bacillati</taxon>
        <taxon>Bacillota</taxon>
        <taxon>Clostridia</taxon>
        <taxon>Eubacteriales</taxon>
        <taxon>Oscillospiraceae</taxon>
        <taxon>Caproicibacterium</taxon>
    </lineage>
</organism>
<dbReference type="PANTHER" id="PTHR37310:SF1">
    <property type="entry name" value="CYTOPLASMIC PROTEIN"/>
    <property type="match status" value="1"/>
</dbReference>
<reference evidence="2" key="3">
    <citation type="submission" date="2024-06" db="EMBL/GenBank/DDBJ databases">
        <authorList>
            <person name="Zeng C."/>
        </authorList>
    </citation>
    <scope>NUCLEOTIDE SEQUENCE [LARGE SCALE GENOMIC DNA]</scope>
    <source>
        <strain evidence="2">ZCY20-5</strain>
    </source>
</reference>
<evidence type="ECO:0000313" key="2">
    <source>
        <dbReference type="Proteomes" id="UP001300604"/>
    </source>
</evidence>
<gene>
    <name evidence="1" type="ORF">PXC00_06470</name>
</gene>
<accession>A0AA97DDG8</accession>
<sequence>MGVVTTNTDKMQSCIDVCSRCAQACQECIRLCLEEPDVAARKEHIKNMMGCAAICKEAACFMEMESTHIKEICQLCAFLCEECASGCAQFQDEHCQKCAAECRKCAQECRSM</sequence>
<dbReference type="PANTHER" id="PTHR37310">
    <property type="entry name" value="CYTOPLASMIC PROTEIN-RELATED"/>
    <property type="match status" value="1"/>
</dbReference>
<proteinExistence type="predicted"/>
<protein>
    <submittedName>
        <fullName evidence="1">Four-helix bundle copper-binding protein</fullName>
    </submittedName>
</protein>
<reference evidence="1 2" key="1">
    <citation type="submission" date="2024-06" db="EMBL/GenBank/DDBJ databases">
        <title>Caproicibacterium argilliputei sp. nov, a novel caproic acid producing anaerobic bacterium isolated from pit mud.</title>
        <authorList>
            <person name="Xia S."/>
        </authorList>
    </citation>
    <scope>NUCLEOTIDE SEQUENCE [LARGE SCALE GENOMIC DNA]</scope>
    <source>
        <strain evidence="1 2">ZCY20-5</strain>
    </source>
</reference>
<reference evidence="2" key="2">
    <citation type="submission" date="2024-06" db="EMBL/GenBank/DDBJ databases">
        <title>Caproicibacterium argilliputei sp. nov, a novel caproic acid producing anaerobic bacterium isolated from pit mud.</title>
        <authorList>
            <person name="Zeng C."/>
        </authorList>
    </citation>
    <scope>NUCLEOTIDE SEQUENCE [LARGE SCALE GENOMIC DNA]</scope>
    <source>
        <strain evidence="2">ZCY20-5</strain>
    </source>
</reference>